<feature type="region of interest" description="Disordered" evidence="1">
    <location>
        <begin position="1191"/>
        <end position="1213"/>
    </location>
</feature>
<dbReference type="Proteomes" id="UP000249619">
    <property type="component" value="Unassembled WGS sequence"/>
</dbReference>
<name>A0A364MS40_STELY</name>
<evidence type="ECO:0000313" key="4">
    <source>
        <dbReference type="Proteomes" id="UP000249619"/>
    </source>
</evidence>
<feature type="compositionally biased region" description="Basic and acidic residues" evidence="1">
    <location>
        <begin position="346"/>
        <end position="355"/>
    </location>
</feature>
<feature type="compositionally biased region" description="Basic residues" evidence="1">
    <location>
        <begin position="243"/>
        <end position="253"/>
    </location>
</feature>
<gene>
    <name evidence="3" type="ORF">DDE83_008858</name>
</gene>
<dbReference type="InterPro" id="IPR027417">
    <property type="entry name" value="P-loop_NTPase"/>
</dbReference>
<evidence type="ECO:0000259" key="2">
    <source>
        <dbReference type="SMART" id="SM00382"/>
    </source>
</evidence>
<dbReference type="GO" id="GO:0016887">
    <property type="term" value="F:ATP hydrolysis activity"/>
    <property type="evidence" value="ECO:0007669"/>
    <property type="project" value="InterPro"/>
</dbReference>
<dbReference type="GO" id="GO:0003677">
    <property type="term" value="F:DNA binding"/>
    <property type="evidence" value="ECO:0007669"/>
    <property type="project" value="TreeGrafter"/>
</dbReference>
<proteinExistence type="predicted"/>
<dbReference type="GO" id="GO:0005524">
    <property type="term" value="F:ATP binding"/>
    <property type="evidence" value="ECO:0007669"/>
    <property type="project" value="InterPro"/>
</dbReference>
<feature type="region of interest" description="Disordered" evidence="1">
    <location>
        <begin position="211"/>
        <end position="398"/>
    </location>
</feature>
<dbReference type="Gene3D" id="3.40.50.300">
    <property type="entry name" value="P-loop containing nucleotide triphosphate hydrolases"/>
    <property type="match status" value="1"/>
</dbReference>
<dbReference type="SUPFAM" id="SSF52540">
    <property type="entry name" value="P-loop containing nucleoside triphosphate hydrolases"/>
    <property type="match status" value="1"/>
</dbReference>
<dbReference type="SMART" id="SM00382">
    <property type="entry name" value="AAA"/>
    <property type="match status" value="1"/>
</dbReference>
<feature type="region of interest" description="Disordered" evidence="1">
    <location>
        <begin position="1"/>
        <end position="140"/>
    </location>
</feature>
<dbReference type="OrthoDB" id="9996895at2759"/>
<accession>A0A364MS40</accession>
<dbReference type="InterPro" id="IPR003959">
    <property type="entry name" value="ATPase_AAA_core"/>
</dbReference>
<sequence length="1342" mass="147185">MNPEGKSVHPFFSKPPNGQAPEPAQPTHDLSTNDAHDASESTDTTSKPGKGRKKTVAKGDGVKQKKLVTHTKNQASLDRFTRPPIQDNNTTTTDDDTVRTVDSWDVDPNHERRKRQKTTSPEPSFGPMISTHPRPTSSDWHQQLQVGANGQTDIRFKSEASMPTEVLMSDASQGPLPSLAEHCVPSTAPSTPPLAAGLGPIVVPSGTSLADMKDATSKKQIKVTKSGRLVSSPPKPISEPTSPKKRRGRKPNKAKVLPTVTVIRYGTDAASRSSVGQKIDDILSSKRTSTKRPATQKKTQPKPAAPPKFTHPFFLGKAPKDAPPAKVVTELPPATPRRSAVTPGKLRAETRRDQSPEPTSFYSRGLQTSRGSKQSGLIEASWPTGENAHVRNTGTRDGPPRLNNFACLKLALRPRKLKNAVVNVPEHENMIARLARDLSQDGDQRSHQSTAEFAPPEDVRLPTRLLTTGPEIQRKVYEQLLAKFPSSATTEQSFHPAIRDLLKDIENTLTPFDEGKCEASSWTQKYAPMSAAHVLQTGADAVVLKDWLESLTVMAVGGASKTVAAADVKQPPRKKRKKALDDFIVPDDDEEEEEDMVMLPLAEGGSYMQPSSFRRPQWTRDKNVVLISGSHGCGKSATVHAVAKEMNFEVFEIHAGMRRSGKDIQDKVGDMTGNHLVNHKRDAAANQEAIEAVDDTKDDRVDTTLEKDISSGRQGTMTSFFQTKPGATITKPKVQPKIAEVKKTAPPAAQATLPIGQAPRTSQKQSLILIEEADILFEEDQQFWAQITKMAALSKRPIVITCNDEQQIPMHDLPLAAVLRLQPPPVELATDYLLVLAGREGHVIERQAVKELYKSKECDLRASIMELDFWCQMSVGDRKGGLEWMYQRWPPGRDVDSHGQTLRVASEGTYRPGMGWLSHNVFSTRANAAFDTEEELLQEIWTDWGISPADWTTPSDNDFQQLSSMHDLSSSSRIQDLERLDDYTESLSATDIFSRVDLASYTTPHIQPTDATQPAIPEKSRQSYTLAAPLLQIDHATDFLNLSSSLSTQAHLLIQRAYHNNNPTQPKLSNSNPLFPPPPLSETAYTTTLLQRYQAKRFTHALSRPDFSIALDCLAAPPDQLLPERTSFALTASSFDRTFSLVTLDLAPYVRCIIAHEMRLEAQRSGLSDVSYNHNGSSGFGFGDGDSGNGSIAGATKRNRTTRASRTALEGGVRETKRRERWFDAEVDFGAVMRTAGSTWAGMGWAGADGSAESTLAEVGAGMDGYREMGSGMAGYGVVGSAMRGYQEAGYRVPGSGDVPSWQGFTNPQGQTRHHDYAHDEEMQDAVSLVGSERDGEFEYED</sequence>
<evidence type="ECO:0000256" key="1">
    <source>
        <dbReference type="SAM" id="MobiDB-lite"/>
    </source>
</evidence>
<dbReference type="EMBL" id="QGDH01000260">
    <property type="protein sequence ID" value="RAR01583.1"/>
    <property type="molecule type" value="Genomic_DNA"/>
</dbReference>
<protein>
    <submittedName>
        <fullName evidence="3">ATP binding protein</fullName>
    </submittedName>
</protein>
<keyword evidence="4" id="KW-1185">Reference proteome</keyword>
<organism evidence="3 4">
    <name type="scientific">Stemphylium lycopersici</name>
    <name type="common">Tomato gray leaf spot disease fungus</name>
    <name type="synonym">Thyrospora lycopersici</name>
    <dbReference type="NCBI Taxonomy" id="183478"/>
    <lineage>
        <taxon>Eukaryota</taxon>
        <taxon>Fungi</taxon>
        <taxon>Dikarya</taxon>
        <taxon>Ascomycota</taxon>
        <taxon>Pezizomycotina</taxon>
        <taxon>Dothideomycetes</taxon>
        <taxon>Pleosporomycetidae</taxon>
        <taxon>Pleosporales</taxon>
        <taxon>Pleosporineae</taxon>
        <taxon>Pleosporaceae</taxon>
        <taxon>Stemphylium</taxon>
    </lineage>
</organism>
<feature type="compositionally biased region" description="Low complexity" evidence="1">
    <location>
        <begin position="291"/>
        <end position="302"/>
    </location>
</feature>
<feature type="domain" description="AAA+ ATPase" evidence="2">
    <location>
        <begin position="621"/>
        <end position="828"/>
    </location>
</feature>
<dbReference type="PANTHER" id="PTHR23389">
    <property type="entry name" value="CHROMOSOME TRANSMISSION FIDELITY FACTOR 18"/>
    <property type="match status" value="1"/>
</dbReference>
<dbReference type="STRING" id="183478.A0A364MS40"/>
<dbReference type="GO" id="GO:0005634">
    <property type="term" value="C:nucleus"/>
    <property type="evidence" value="ECO:0007669"/>
    <property type="project" value="TreeGrafter"/>
</dbReference>
<feature type="compositionally biased region" description="Polar residues" evidence="1">
    <location>
        <begin position="356"/>
        <end position="375"/>
    </location>
</feature>
<comment type="caution">
    <text evidence="3">The sequence shown here is derived from an EMBL/GenBank/DDBJ whole genome shotgun (WGS) entry which is preliminary data.</text>
</comment>
<reference evidence="4" key="1">
    <citation type="submission" date="2018-05" db="EMBL/GenBank/DDBJ databases">
        <title>Draft genome sequence of Stemphylium lycopersici strain CIDEFI 213.</title>
        <authorList>
            <person name="Medina R."/>
            <person name="Franco M.E.E."/>
            <person name="Lucentini C.G."/>
            <person name="Saparrat M.C.N."/>
            <person name="Balatti P.A."/>
        </authorList>
    </citation>
    <scope>NUCLEOTIDE SEQUENCE [LARGE SCALE GENOMIC DNA]</scope>
    <source>
        <strain evidence="4">CIDEFI 213</strain>
    </source>
</reference>
<dbReference type="PANTHER" id="PTHR23389:SF21">
    <property type="entry name" value="ATPASE FAMILY AAA DOMAIN-CONTAINING PROTEIN 5"/>
    <property type="match status" value="1"/>
</dbReference>
<dbReference type="InterPro" id="IPR003593">
    <property type="entry name" value="AAA+_ATPase"/>
</dbReference>
<dbReference type="Pfam" id="PF00004">
    <property type="entry name" value="AAA"/>
    <property type="match status" value="1"/>
</dbReference>
<evidence type="ECO:0000313" key="3">
    <source>
        <dbReference type="EMBL" id="RAR01583.1"/>
    </source>
</evidence>